<proteinExistence type="predicted"/>
<feature type="transmembrane region" description="Helical" evidence="1">
    <location>
        <begin position="82"/>
        <end position="108"/>
    </location>
</feature>
<gene>
    <name evidence="2" type="ORF">ACJ72_02667</name>
</gene>
<evidence type="ECO:0000256" key="1">
    <source>
        <dbReference type="SAM" id="Phobius"/>
    </source>
</evidence>
<name>A0A1B7P2B2_9EURO</name>
<dbReference type="EMBL" id="LGUA01000231">
    <property type="protein sequence ID" value="OAX82987.1"/>
    <property type="molecule type" value="Genomic_DNA"/>
</dbReference>
<sequence>MSIAENYAITDIMIELDQRQVLTSLLSSHVLTCEIVVVASIAARSENKSRGSISALTSFALPWPPHKSSRSNNNSTPSSSWLAFWGILKTGIAVIIGCLPALAIAIIYRKERATRRTYGKGYSSMESQLNKNSIPLSNPSSGANKSLVQRGGYDSAPAPTIAKTKGISLTQSVQVRCPSSQLI</sequence>
<feature type="transmembrane region" description="Helical" evidence="1">
    <location>
        <begin position="21"/>
        <end position="43"/>
    </location>
</feature>
<dbReference type="OrthoDB" id="444631at2759"/>
<keyword evidence="1" id="KW-0812">Transmembrane</keyword>
<dbReference type="AlphaFoldDB" id="A0A1B7P2B2"/>
<protein>
    <submittedName>
        <fullName evidence="2">Uncharacterized protein</fullName>
    </submittedName>
</protein>
<comment type="caution">
    <text evidence="2">The sequence shown here is derived from an EMBL/GenBank/DDBJ whole genome shotgun (WGS) entry which is preliminary data.</text>
</comment>
<keyword evidence="3" id="KW-1185">Reference proteome</keyword>
<organism evidence="2 3">
    <name type="scientific">Emergomyces africanus</name>
    <dbReference type="NCBI Taxonomy" id="1955775"/>
    <lineage>
        <taxon>Eukaryota</taxon>
        <taxon>Fungi</taxon>
        <taxon>Dikarya</taxon>
        <taxon>Ascomycota</taxon>
        <taxon>Pezizomycotina</taxon>
        <taxon>Eurotiomycetes</taxon>
        <taxon>Eurotiomycetidae</taxon>
        <taxon>Onygenales</taxon>
        <taxon>Ajellomycetaceae</taxon>
        <taxon>Emergomyces</taxon>
    </lineage>
</organism>
<keyword evidence="1" id="KW-0472">Membrane</keyword>
<dbReference type="Proteomes" id="UP000091918">
    <property type="component" value="Unassembled WGS sequence"/>
</dbReference>
<reference evidence="2 3" key="1">
    <citation type="submission" date="2015-07" db="EMBL/GenBank/DDBJ databases">
        <title>Emmonsia species relationships and genome sequence.</title>
        <authorList>
            <person name="Cuomo C.A."/>
            <person name="Schwartz I.S."/>
            <person name="Kenyon C."/>
            <person name="de Hoog G.S."/>
            <person name="Govender N.P."/>
            <person name="Botha A."/>
            <person name="Moreno L."/>
            <person name="de Vries M."/>
            <person name="Munoz J.F."/>
            <person name="Stielow J.B."/>
        </authorList>
    </citation>
    <scope>NUCLEOTIDE SEQUENCE [LARGE SCALE GENOMIC DNA]</scope>
    <source>
        <strain evidence="2 3">CBS 136260</strain>
    </source>
</reference>
<dbReference type="STRING" id="1658172.A0A1B7P2B2"/>
<evidence type="ECO:0000313" key="3">
    <source>
        <dbReference type="Proteomes" id="UP000091918"/>
    </source>
</evidence>
<accession>A0A1B7P2B2</accession>
<evidence type="ECO:0000313" key="2">
    <source>
        <dbReference type="EMBL" id="OAX82987.1"/>
    </source>
</evidence>
<keyword evidence="1" id="KW-1133">Transmembrane helix</keyword>